<dbReference type="EMBL" id="KF208639">
    <property type="protein sequence ID" value="AGT13456.1"/>
    <property type="molecule type" value="Genomic_DNA"/>
</dbReference>
<organism evidence="1 2">
    <name type="scientific">Bacillus phage Troll</name>
    <dbReference type="NCBI Taxonomy" id="1382932"/>
    <lineage>
        <taxon>Viruses</taxon>
        <taxon>Duplodnaviria</taxon>
        <taxon>Heunggongvirae</taxon>
        <taxon>Uroviricota</taxon>
        <taxon>Caudoviricetes</taxon>
        <taxon>Herelleviridae</taxon>
        <taxon>Bastillevirinae</taxon>
        <taxon>Bequatrovirus</taxon>
        <taxon>Bequatrovirus troll</taxon>
    </lineage>
</organism>
<dbReference type="GeneID" id="16575430"/>
<dbReference type="RefSeq" id="YP_008431087.1">
    <property type="nucleotide sequence ID" value="NC_022088.2"/>
</dbReference>
<protein>
    <submittedName>
        <fullName evidence="1">Uncharacterized protein</fullName>
    </submittedName>
</protein>
<sequence>MEMIEMQHAAALLELKKKYQSFLAGELDKYRMAQSVYVYCNTWGKEYEKVINNL</sequence>
<dbReference type="Proteomes" id="UP000015546">
    <property type="component" value="Segment"/>
</dbReference>
<proteinExistence type="predicted"/>
<evidence type="ECO:0000313" key="1">
    <source>
        <dbReference type="EMBL" id="AGT13456.1"/>
    </source>
</evidence>
<dbReference type="KEGG" id="vg:16575430"/>
<name>S5Z7L9_9CAUD</name>
<evidence type="ECO:0000313" key="2">
    <source>
        <dbReference type="Proteomes" id="UP000015546"/>
    </source>
</evidence>
<accession>S5Z7L9</accession>
<reference evidence="1" key="1">
    <citation type="submission" date="2013-11" db="EMBL/GenBank/DDBJ databases">
        <authorList>
            <person name="Acha N."/>
            <person name="Ahmed A.J."/>
            <person name="Andrew J.C."/>
            <person name="Arusuraire T."/>
            <person name="Auman J.C."/>
            <person name="Badar F."/>
            <person name="Bello R."/>
            <person name="Bernabe S.M."/>
            <person name="Boateng S.K."/>
            <person name="Brawn M.S."/>
            <person name="Calos M.G."/>
            <person name="Chambers B.M."/>
            <person name="Chan S.K."/>
            <person name="Cheaves M."/>
            <person name="Cleary N.C."/>
            <person name="Czawlytko E.C."/>
            <person name="Gabriel T.W."/>
            <person name="Gao W."/>
            <person name="Gnatt I.Y."/>
            <person name="Gopala-Rao A.K."/>
            <person name="Group B.L."/>
            <person name="Haile S."/>
            <person name="Haupt C.W."/>
            <person name="Heinke M.L."/>
            <person name="Hodgson J.S."/>
            <person name="Howarth S.M."/>
            <person name="Ierardi B.R."/>
            <person name="Jacob-Sampson D.C."/>
            <person name="Jayasinghe N.S."/>
            <person name="Jiang A."/>
            <person name="Jones M."/>
            <person name="Kharel N."/>
            <person name="Kim E.H."/>
            <person name="Kim J.S."/>
            <person name="Kim J.S."/>
            <person name="Kim M."/>
            <person name="Kim T.W."/>
            <person name="Kim Y."/>
            <person name="Kirchner B.E."/>
            <person name="Ko E."/>
            <person name="Kumar A."/>
            <person name="Le D.N."/>
            <person name="Lo A."/>
            <person name="Lynott E.M."/>
            <person name="Mahmood A."/>
            <person name="Manzoor I.S."/>
            <person name="Marano G.L."/>
            <person name="Margulies Z.J."/>
            <person name="Mathew S."/>
            <person name="McClure A.L."/>
            <person name="McCollum B.J."/>
            <person name="Mckee R.C."/>
            <person name="Menisher T.W."/>
            <person name="Monroe M.K."/>
            <person name="Mosenkis E.V."/>
            <person name="Nagaradona C."/>
            <person name="Nelson V.D."/>
            <person name="Nnadi N.D."/>
            <person name="Okolo C."/>
            <person name="Opene B.A."/>
            <person name="Parmanov M."/>
            <person name="Parsons M.J."/>
            <person name="Patel D.B."/>
            <person name="Pham M."/>
            <person name="Raza S."/>
            <person name="Rein A.J."/>
            <person name="Retnakumar V."/>
            <person name="Seidman L.M."/>
            <person name="Sexton M.Jr."/>
            <person name="Shaw C.A."/>
            <person name="Sheth S.N."/>
            <person name="Shu C.W."/>
            <person name="Smith K.M."/>
            <person name="Tailor D.I."/>
            <person name="Teklu-Haile Y."/>
            <person name="Tewelde B.Z."/>
            <person name="Threatt J.C."/>
            <person name="Tong M.V."/>
            <person name="Turner K.N."/>
            <person name="Velasco R.T."/>
            <person name="Venida A.C."/>
            <person name="Walker L.M."/>
            <person name="Way M."/>
            <person name="Williams K.L."/>
            <person name="Witczak R.W."/>
            <person name="Won D."/>
            <person name="Zifa S."/>
            <person name="Zimmerman J.N."/>
            <person name="Adediran T.Y."/>
            <person name="Jeon M.-H."/>
            <person name="Shah M.R."/>
            <person name="Abete L.P."/>
            <person name="Cortes N."/>
            <person name="Nunn R."/>
            <person name="Somasundaram P."/>
            <person name="Caruso S.M."/>
            <person name="Erill I."/>
            <person name="Cresawn S.G."/>
            <person name="Russell D.A."/>
            <person name="Pope W.H."/>
            <person name="Jacobs-Sera D."/>
            <person name="Hendrix R.W."/>
            <person name="Hatfull G.F."/>
        </authorList>
    </citation>
    <scope>NUCLEOTIDE SEQUENCE [LARGE SCALE GENOMIC DNA]</scope>
</reference>
<keyword evidence="2" id="KW-1185">Reference proteome</keyword>
<gene>
    <name evidence="1" type="primary">14</name>
    <name evidence="1" type="ORF">TROLL_14</name>
</gene>